<keyword evidence="2" id="KW-1185">Reference proteome</keyword>
<dbReference type="EMBL" id="CP009961">
    <property type="protein sequence ID" value="AKG38556.1"/>
    <property type="molecule type" value="Genomic_DNA"/>
</dbReference>
<evidence type="ECO:0000313" key="1">
    <source>
        <dbReference type="EMBL" id="AKG38556.1"/>
    </source>
</evidence>
<dbReference type="InterPro" id="IPR036388">
    <property type="entry name" value="WH-like_DNA-bd_sf"/>
</dbReference>
<dbReference type="Proteomes" id="UP000067434">
    <property type="component" value="Chromosome"/>
</dbReference>
<proteinExistence type="predicted"/>
<reference evidence="1 2" key="1">
    <citation type="journal article" date="2015" name="Stand. Genomic Sci.">
        <title>Complete genome sequence of and proposal of Thermofilum uzonense sp. nov. a novel hyperthermophilic crenarchaeon and emended description of the genus Thermofilum.</title>
        <authorList>
            <person name="Toshchakov S.V."/>
            <person name="Korzhenkov A.A."/>
            <person name="Samarov N.I."/>
            <person name="Mazunin I.O."/>
            <person name="Mozhey O.I."/>
            <person name="Shmyr I.S."/>
            <person name="Derbikova K.S."/>
            <person name="Taranov E.A."/>
            <person name="Dominova I.N."/>
            <person name="Bonch-Osmolovskaya E.A."/>
            <person name="Patrushev M.V."/>
            <person name="Podosokorskaya O.A."/>
            <person name="Kublanov I.V."/>
        </authorList>
    </citation>
    <scope>NUCLEOTIDE SEQUENCE [LARGE SCALE GENOMIC DNA]</scope>
    <source>
        <strain evidence="1 2">1807-2</strain>
    </source>
</reference>
<sequence length="105" mass="12518">MSLKAFKRLKRKLENEVLWIYVANILLHEDGLSVTELKKRLKEKFSIKVNTVYLYTVLYRMEREGLVRRKTSEEGKSMYCLEEVGKQTYLKGLEYLNRIVKLLAE</sequence>
<dbReference type="AlphaFoldDB" id="A0A0F7CL02"/>
<gene>
    <name evidence="1" type="ORF">MA03_03640</name>
</gene>
<dbReference type="SUPFAM" id="SSF46785">
    <property type="entry name" value="Winged helix' DNA-binding domain"/>
    <property type="match status" value="1"/>
</dbReference>
<dbReference type="PATRIC" id="fig|1550241.5.peg.770"/>
<dbReference type="HOGENOM" id="CLU_063440_9_1_2"/>
<name>A0A0F7CL02_9CREN</name>
<dbReference type="KEGG" id="thf:MA03_03640"/>
<dbReference type="STRING" id="1550241.MA03_03640"/>
<protein>
    <submittedName>
        <fullName evidence="1">Uncharacterized protein</fullName>
    </submittedName>
</protein>
<dbReference type="InterPro" id="IPR036390">
    <property type="entry name" value="WH_DNA-bd_sf"/>
</dbReference>
<accession>A0A0F7CL02</accession>
<organism evidence="1 2">
    <name type="scientific">Infirmifilum uzonense</name>
    <dbReference type="NCBI Taxonomy" id="1550241"/>
    <lineage>
        <taxon>Archaea</taxon>
        <taxon>Thermoproteota</taxon>
        <taxon>Thermoprotei</taxon>
        <taxon>Thermofilales</taxon>
        <taxon>Thermofilaceae</taxon>
        <taxon>Infirmifilum</taxon>
    </lineage>
</organism>
<evidence type="ECO:0000313" key="2">
    <source>
        <dbReference type="Proteomes" id="UP000067434"/>
    </source>
</evidence>
<dbReference type="Gene3D" id="1.10.10.10">
    <property type="entry name" value="Winged helix-like DNA-binding domain superfamily/Winged helix DNA-binding domain"/>
    <property type="match status" value="1"/>
</dbReference>